<dbReference type="InterPro" id="IPR018060">
    <property type="entry name" value="HTH_AraC"/>
</dbReference>
<evidence type="ECO:0000256" key="2">
    <source>
        <dbReference type="ARBA" id="ARBA00023125"/>
    </source>
</evidence>
<dbReference type="GO" id="GO:0003700">
    <property type="term" value="F:DNA-binding transcription factor activity"/>
    <property type="evidence" value="ECO:0007669"/>
    <property type="project" value="InterPro"/>
</dbReference>
<dbReference type="Pfam" id="PF12852">
    <property type="entry name" value="Cupin_6"/>
    <property type="match status" value="1"/>
</dbReference>
<dbReference type="InterPro" id="IPR032783">
    <property type="entry name" value="AraC_lig"/>
</dbReference>
<keyword evidence="2 5" id="KW-0238">DNA-binding</keyword>
<proteinExistence type="predicted"/>
<dbReference type="SMART" id="SM00342">
    <property type="entry name" value="HTH_ARAC"/>
    <property type="match status" value="1"/>
</dbReference>
<evidence type="ECO:0000256" key="3">
    <source>
        <dbReference type="ARBA" id="ARBA00023163"/>
    </source>
</evidence>
<accession>A0A1I1PYC8</accession>
<dbReference type="RefSeq" id="WP_091987826.1">
    <property type="nucleotide sequence ID" value="NZ_FOLO01000036.1"/>
</dbReference>
<evidence type="ECO:0000259" key="4">
    <source>
        <dbReference type="PROSITE" id="PS01124"/>
    </source>
</evidence>
<gene>
    <name evidence="5" type="ORF">SAMN02745724_03646</name>
</gene>
<dbReference type="AlphaFoldDB" id="A0A1I1PYC8"/>
<dbReference type="Proteomes" id="UP000198862">
    <property type="component" value="Unassembled WGS sequence"/>
</dbReference>
<keyword evidence="6" id="KW-1185">Reference proteome</keyword>
<keyword evidence="1" id="KW-0805">Transcription regulation</keyword>
<evidence type="ECO:0000313" key="6">
    <source>
        <dbReference type="Proteomes" id="UP000198862"/>
    </source>
</evidence>
<keyword evidence="3" id="KW-0804">Transcription</keyword>
<organism evidence="5 6">
    <name type="scientific">Pseudoalteromonas denitrificans DSM 6059</name>
    <dbReference type="NCBI Taxonomy" id="1123010"/>
    <lineage>
        <taxon>Bacteria</taxon>
        <taxon>Pseudomonadati</taxon>
        <taxon>Pseudomonadota</taxon>
        <taxon>Gammaproteobacteria</taxon>
        <taxon>Alteromonadales</taxon>
        <taxon>Pseudoalteromonadaceae</taxon>
        <taxon>Pseudoalteromonas</taxon>
    </lineage>
</organism>
<protein>
    <submittedName>
        <fullName evidence="5">AraC-type DNA-binding protein</fullName>
    </submittedName>
</protein>
<dbReference type="STRING" id="1123010.SAMN02745724_03646"/>
<sequence length="287" mass="32478">MEALGDLLRLMQLEVSVYHNAKVCGNWVINEHEIGQTCFHMATESGCLLEIPECDSYELSCGDLVIFPSEMPHSMRPLKALAGEQQHLPFRSDLPGVGMLCGKVHFSHQASQQFLNALPAVLIVKNDVDTPWLRHLLTLIQVESYQNNMGSKVILDKLSELLFTYAIRHYIYHNEKEVGILALYAHAKLSAAIKAMHLAPDRHWNLEQLASIACQSRTGFAQNFKQVSGWTPMQYLCWWRMQLAWKMLINGESVAKTALNIGYQSESAFSRAFKKQFNLSAGAIRKK</sequence>
<dbReference type="SUPFAM" id="SSF46689">
    <property type="entry name" value="Homeodomain-like"/>
    <property type="match status" value="2"/>
</dbReference>
<feature type="domain" description="HTH araC/xylS-type" evidence="4">
    <location>
        <begin position="190"/>
        <end position="287"/>
    </location>
</feature>
<dbReference type="EMBL" id="FOLO01000036">
    <property type="protein sequence ID" value="SFD14672.1"/>
    <property type="molecule type" value="Genomic_DNA"/>
</dbReference>
<name>A0A1I1PYC8_9GAMM</name>
<evidence type="ECO:0000256" key="1">
    <source>
        <dbReference type="ARBA" id="ARBA00023015"/>
    </source>
</evidence>
<evidence type="ECO:0000313" key="5">
    <source>
        <dbReference type="EMBL" id="SFD14672.1"/>
    </source>
</evidence>
<dbReference type="Gene3D" id="1.10.10.60">
    <property type="entry name" value="Homeodomain-like"/>
    <property type="match status" value="2"/>
</dbReference>
<dbReference type="PANTHER" id="PTHR11019:SF159">
    <property type="entry name" value="TRANSCRIPTIONAL REGULATOR-RELATED"/>
    <property type="match status" value="1"/>
</dbReference>
<dbReference type="OrthoDB" id="9783876at2"/>
<dbReference type="Pfam" id="PF12833">
    <property type="entry name" value="HTH_18"/>
    <property type="match status" value="1"/>
</dbReference>
<dbReference type="PROSITE" id="PS01124">
    <property type="entry name" value="HTH_ARAC_FAMILY_2"/>
    <property type="match status" value="1"/>
</dbReference>
<dbReference type="PANTHER" id="PTHR11019">
    <property type="entry name" value="HTH-TYPE TRANSCRIPTIONAL REGULATOR NIMR"/>
    <property type="match status" value="1"/>
</dbReference>
<dbReference type="InterPro" id="IPR009057">
    <property type="entry name" value="Homeodomain-like_sf"/>
</dbReference>
<dbReference type="GO" id="GO:0043565">
    <property type="term" value="F:sequence-specific DNA binding"/>
    <property type="evidence" value="ECO:0007669"/>
    <property type="project" value="InterPro"/>
</dbReference>
<reference evidence="5 6" key="1">
    <citation type="submission" date="2016-10" db="EMBL/GenBank/DDBJ databases">
        <authorList>
            <person name="de Groot N.N."/>
        </authorList>
    </citation>
    <scope>NUCLEOTIDE SEQUENCE [LARGE SCALE GENOMIC DNA]</scope>
    <source>
        <strain evidence="5 6">DSM 6059</strain>
    </source>
</reference>